<reference evidence="1 2" key="2">
    <citation type="journal article" date="2006" name="J. Gen. Virol.">
        <title>Genome sequences of two frog herpesviruses.</title>
        <authorList>
            <person name="Davison A.J."/>
            <person name="Cunningham C."/>
            <person name="Sauerbier W."/>
            <person name="McKinnell R.G."/>
        </authorList>
    </citation>
    <scope>NUCLEOTIDE SEQUENCE [LARGE SCALE GENOMIC DNA]</scope>
    <source>
        <strain evidence="1 2">McKinnell</strain>
    </source>
</reference>
<accession>Q14VR8</accession>
<dbReference type="KEGG" id="vg:5141341"/>
<dbReference type="RefSeq" id="YP_656695.1">
    <property type="nucleotide sequence ID" value="NC_008211.1"/>
</dbReference>
<dbReference type="Proteomes" id="UP000011238">
    <property type="component" value="Segment"/>
</dbReference>
<reference evidence="2" key="1">
    <citation type="journal article" date="1999" name="J. Cancer Res. Clin. Oncol.">
        <title>Genomic studies of the Lucke tumor herpesvirus (RaHV-1).</title>
        <authorList>
            <person name="Davison A.J."/>
            <person name="Sauerbier W."/>
            <person name="Dolan A."/>
            <person name="Addison C."/>
            <person name="McKinnell R.G."/>
        </authorList>
    </citation>
    <scope>NUCLEOTIDE SEQUENCE [LARGE SCALE GENOMIC DNA]</scope>
    <source>
        <strain evidence="2">McKinnell</strain>
    </source>
</reference>
<dbReference type="GeneID" id="5141341"/>
<evidence type="ECO:0000313" key="2">
    <source>
        <dbReference type="Proteomes" id="UP000011238"/>
    </source>
</evidence>
<dbReference type="SUPFAM" id="SSF52540">
    <property type="entry name" value="P-loop containing nucleoside triphosphate hydrolases"/>
    <property type="match status" value="1"/>
</dbReference>
<sequence length="257" mass="28085">MQTIGVQQGDAEHCCSATWRSSYGGAWVLVTGTPGVGKTTSIATTTTPPHHKLVSEGTEELILRECGTRMTPAQCFQFLNTPVGQSMWSQNRYISLISALKEDADSHVVRFFDRTPLCSMVFTVASAYIENGAVDESSDELVRMHISTCASAMVGLLSALPPRPIYLVVVGLKPGASYGALRRRIDQRGGFDMGSYTDERLNIINASFQRWAQLVSEKAPGKHIKVIPYLLGDGEYCDLTTCLPPNIFACAEHTYKA</sequence>
<dbReference type="EMBL" id="DQ665917">
    <property type="protein sequence ID" value="ABG25783.1"/>
    <property type="molecule type" value="Genomic_DNA"/>
</dbReference>
<protein>
    <submittedName>
        <fullName evidence="1">ORF40</fullName>
    </submittedName>
</protein>
<dbReference type="InterPro" id="IPR027417">
    <property type="entry name" value="P-loop_NTPase"/>
</dbReference>
<evidence type="ECO:0000313" key="1">
    <source>
        <dbReference type="EMBL" id="ABG25783.1"/>
    </source>
</evidence>
<proteinExistence type="predicted"/>
<name>Q14VR8_9VIRU</name>
<keyword evidence="2" id="KW-1185">Reference proteome</keyword>
<organism evidence="2">
    <name type="scientific">Ranid herpesvirus 1</name>
    <name type="common">Lucke tumor herpesvirus</name>
    <dbReference type="NCBI Taxonomy" id="85655"/>
    <lineage>
        <taxon>Viruses</taxon>
        <taxon>Duplodnaviria</taxon>
        <taxon>Heunggongvirae</taxon>
        <taxon>Peploviricota</taxon>
        <taxon>Herviviricetes</taxon>
        <taxon>Herpesvirales</taxon>
        <taxon>Alloherpesviridae</taxon>
        <taxon>Batravirus</taxon>
        <taxon>Batravirus ranidallo1</taxon>
    </lineage>
</organism>